<evidence type="ECO:0000313" key="2">
    <source>
        <dbReference type="Proteomes" id="UP000226191"/>
    </source>
</evidence>
<accession>A0A2B7JW17</accession>
<sequence length="72" mass="8211">MSLLVLGENQNRVRERPSSILTRYQLLDCTNLPVMQLIKLHFPSRPGILYAPRLFVAIARNSPLVALLEKQP</sequence>
<gene>
    <name evidence="1" type="ORF">B1B09_01550</name>
</gene>
<name>A0A2B7JW17_CUTAC</name>
<evidence type="ECO:0000313" key="1">
    <source>
        <dbReference type="EMBL" id="PGF36345.1"/>
    </source>
</evidence>
<proteinExistence type="predicted"/>
<dbReference type="RefSeq" id="WP_002525040.1">
    <property type="nucleotide sequence ID" value="NZ_AP019664.1"/>
</dbReference>
<comment type="caution">
    <text evidence="1">The sequence shown here is derived from an EMBL/GenBank/DDBJ whole genome shotgun (WGS) entry which is preliminary data.</text>
</comment>
<dbReference type="GeneID" id="92856831"/>
<organism evidence="1 2">
    <name type="scientific">Cutibacterium acnes</name>
    <name type="common">Propionibacterium acnes</name>
    <dbReference type="NCBI Taxonomy" id="1747"/>
    <lineage>
        <taxon>Bacteria</taxon>
        <taxon>Bacillati</taxon>
        <taxon>Actinomycetota</taxon>
        <taxon>Actinomycetes</taxon>
        <taxon>Propionibacteriales</taxon>
        <taxon>Propionibacteriaceae</taxon>
        <taxon>Cutibacterium</taxon>
    </lineage>
</organism>
<reference evidence="1 2" key="1">
    <citation type="submission" date="2017-02" db="EMBL/GenBank/DDBJ databases">
        <title>Prevalence of linear plasmids in Cutibacterium acnes isolates obtained from cancerous prostatic tissue.</title>
        <authorList>
            <person name="Davidsson S."/>
            <person name="Bruggemann H."/>
        </authorList>
    </citation>
    <scope>NUCLEOTIDE SEQUENCE [LARGE SCALE GENOMIC DNA]</scope>
    <source>
        <strain evidence="1 2">11-78</strain>
    </source>
</reference>
<dbReference type="EMBL" id="MVCE01000001">
    <property type="protein sequence ID" value="PGF36345.1"/>
    <property type="molecule type" value="Genomic_DNA"/>
</dbReference>
<dbReference type="Proteomes" id="UP000226191">
    <property type="component" value="Unassembled WGS sequence"/>
</dbReference>
<dbReference type="AlphaFoldDB" id="A0A2B7JW17"/>
<protein>
    <submittedName>
        <fullName evidence="1">Uncharacterized protein</fullName>
    </submittedName>
</protein>